<proteinExistence type="predicted"/>
<comment type="caution">
    <text evidence="2">The sequence shown here is derived from an EMBL/GenBank/DDBJ whole genome shotgun (WGS) entry which is preliminary data.</text>
</comment>
<gene>
    <name evidence="2" type="ORF">GCM10022295_82320</name>
</gene>
<dbReference type="Proteomes" id="UP001500707">
    <property type="component" value="Unassembled WGS sequence"/>
</dbReference>
<keyword evidence="3" id="KW-1185">Reference proteome</keyword>
<feature type="compositionally biased region" description="Basic and acidic residues" evidence="1">
    <location>
        <begin position="1"/>
        <end position="11"/>
    </location>
</feature>
<evidence type="ECO:0000313" key="2">
    <source>
        <dbReference type="EMBL" id="GAA3588264.1"/>
    </source>
</evidence>
<accession>A0ABP6YPY4</accession>
<sequence length="94" mass="10187">MGDRRFVRSRADQFAGHAEVPDESGPVSEWDDQQLPVTPWPTEALPLHLPAQALGADSAQYACVAHLDPLDAPAAATSVQYLTETLDIGQLRHV</sequence>
<reference evidence="3" key="1">
    <citation type="journal article" date="2019" name="Int. J. Syst. Evol. Microbiol.">
        <title>The Global Catalogue of Microorganisms (GCM) 10K type strain sequencing project: providing services to taxonomists for standard genome sequencing and annotation.</title>
        <authorList>
            <consortium name="The Broad Institute Genomics Platform"/>
            <consortium name="The Broad Institute Genome Sequencing Center for Infectious Disease"/>
            <person name="Wu L."/>
            <person name="Ma J."/>
        </authorList>
    </citation>
    <scope>NUCLEOTIDE SEQUENCE [LARGE SCALE GENOMIC DNA]</scope>
    <source>
        <strain evidence="3">JCM 17656</strain>
    </source>
</reference>
<name>A0ABP6YPY4_9ACTN</name>
<evidence type="ECO:0000256" key="1">
    <source>
        <dbReference type="SAM" id="MobiDB-lite"/>
    </source>
</evidence>
<evidence type="ECO:0000313" key="3">
    <source>
        <dbReference type="Proteomes" id="UP001500707"/>
    </source>
</evidence>
<feature type="region of interest" description="Disordered" evidence="1">
    <location>
        <begin position="1"/>
        <end position="37"/>
    </location>
</feature>
<protein>
    <submittedName>
        <fullName evidence="2">Uncharacterized protein</fullName>
    </submittedName>
</protein>
<dbReference type="EMBL" id="BAABCE010000024">
    <property type="protein sequence ID" value="GAA3588264.1"/>
    <property type="molecule type" value="Genomic_DNA"/>
</dbReference>
<organism evidence="2 3">
    <name type="scientific">Streptomyces osmaniensis</name>
    <dbReference type="NCBI Taxonomy" id="593134"/>
    <lineage>
        <taxon>Bacteria</taxon>
        <taxon>Bacillati</taxon>
        <taxon>Actinomycetota</taxon>
        <taxon>Actinomycetes</taxon>
        <taxon>Kitasatosporales</taxon>
        <taxon>Streptomycetaceae</taxon>
        <taxon>Streptomyces</taxon>
    </lineage>
</organism>